<keyword evidence="5 9" id="KW-0169">Cobalamin biosynthesis</keyword>
<dbReference type="GO" id="GO:0048472">
    <property type="term" value="F:threonine-phosphate decarboxylase activity"/>
    <property type="evidence" value="ECO:0007669"/>
    <property type="project" value="InterPro"/>
</dbReference>
<evidence type="ECO:0000256" key="5">
    <source>
        <dbReference type="ARBA" id="ARBA00022573"/>
    </source>
</evidence>
<comment type="caution">
    <text evidence="9">Lacks conserved residue(s) required for the propagation of feature annotation.</text>
</comment>
<dbReference type="GO" id="GO:0005886">
    <property type="term" value="C:plasma membrane"/>
    <property type="evidence" value="ECO:0007669"/>
    <property type="project" value="UniProtKB-SubCell"/>
</dbReference>
<evidence type="ECO:0000313" key="11">
    <source>
        <dbReference type="Proteomes" id="UP000265962"/>
    </source>
</evidence>
<evidence type="ECO:0000256" key="6">
    <source>
        <dbReference type="ARBA" id="ARBA00022692"/>
    </source>
</evidence>
<evidence type="ECO:0000256" key="9">
    <source>
        <dbReference type="HAMAP-Rule" id="MF_00024"/>
    </source>
</evidence>
<keyword evidence="10" id="KW-0456">Lyase</keyword>
<comment type="subcellular location">
    <subcellularLocation>
        <location evidence="1 9">Cell membrane</location>
        <topology evidence="1 9">Multi-pass membrane protein</topology>
    </subcellularLocation>
</comment>
<sequence>MRQRIHPSGHVAGHPGRTTEGLGRGLGLVAGLLADRVLLDPPNAAHPVAWFGRWAGWLEQRMWADTAPRGAAYCLIAGAPAAAAGLLLEAAGRRGLVARIVTTGAATWVVLGAGSLAREGLTMADQLVYGDLDGAREQLPHLCGRLAAGLDEPELARATVESMAENTADSAVASLFWGAVGGVPAMLVHRAVNTLDAMVGHHNERYEHFGAFSARLDDALDLVPARVTGALACALAPAVGGSAPRAARIMVRDATNHPSPNGGWCEAAWAGALGVQLGGRNVYPGGRVEHRGLLGEGPRPDGAAVRAASRLVLLVSGAAGALAGLGALAACRARPPRTRRRGARHRKGQP</sequence>
<evidence type="ECO:0000313" key="10">
    <source>
        <dbReference type="EMBL" id="SPF67340.1"/>
    </source>
</evidence>
<comment type="function">
    <text evidence="9">Converts cobyric acid to cobinamide by the addition of aminopropanol on the F carboxylic group.</text>
</comment>
<evidence type="ECO:0000256" key="7">
    <source>
        <dbReference type="ARBA" id="ARBA00022989"/>
    </source>
</evidence>
<dbReference type="GO" id="GO:0015420">
    <property type="term" value="F:ABC-type vitamin B12 transporter activity"/>
    <property type="evidence" value="ECO:0007669"/>
    <property type="project" value="UniProtKB-UniRule"/>
</dbReference>
<dbReference type="GO" id="GO:0009236">
    <property type="term" value="P:cobalamin biosynthetic process"/>
    <property type="evidence" value="ECO:0007669"/>
    <property type="project" value="UniProtKB-UniRule"/>
</dbReference>
<dbReference type="Proteomes" id="UP000265962">
    <property type="component" value="Unassembled WGS sequence"/>
</dbReference>
<evidence type="ECO:0000256" key="8">
    <source>
        <dbReference type="ARBA" id="ARBA00023136"/>
    </source>
</evidence>
<reference evidence="11" key="1">
    <citation type="submission" date="2018-02" db="EMBL/GenBank/DDBJ databases">
        <authorList>
            <person name="Hornung B."/>
        </authorList>
    </citation>
    <scope>NUCLEOTIDE SEQUENCE [LARGE SCALE GENOMIC DNA]</scope>
</reference>
<keyword evidence="7 9" id="KW-1133">Transmembrane helix</keyword>
<dbReference type="PANTHER" id="PTHR34308">
    <property type="entry name" value="COBALAMIN BIOSYNTHESIS PROTEIN CBIB"/>
    <property type="match status" value="1"/>
</dbReference>
<dbReference type="PANTHER" id="PTHR34308:SF1">
    <property type="entry name" value="COBALAMIN BIOSYNTHESIS PROTEIN CBIB"/>
    <property type="match status" value="1"/>
</dbReference>
<evidence type="ECO:0000256" key="1">
    <source>
        <dbReference type="ARBA" id="ARBA00004651"/>
    </source>
</evidence>
<comment type="pathway">
    <text evidence="2 9">Cofactor biosynthesis; adenosylcobalamin biosynthesis.</text>
</comment>
<dbReference type="OrthoDB" id="9811967at2"/>
<dbReference type="NCBIfam" id="TIGR00380">
    <property type="entry name" value="cobal_cbiB"/>
    <property type="match status" value="1"/>
</dbReference>
<accession>A0A375HXT0</accession>
<keyword evidence="11" id="KW-1185">Reference proteome</keyword>
<dbReference type="EMBL" id="OMOH01000001">
    <property type="protein sequence ID" value="SPF67340.1"/>
    <property type="molecule type" value="Genomic_DNA"/>
</dbReference>
<evidence type="ECO:0000256" key="2">
    <source>
        <dbReference type="ARBA" id="ARBA00004953"/>
    </source>
</evidence>
<dbReference type="InterPro" id="IPR004485">
    <property type="entry name" value="Cobalamin_biosynth_CobD/CbiB"/>
</dbReference>
<protein>
    <recommendedName>
        <fullName evidence="9">Cobalamin biosynthesis protein CobD</fullName>
    </recommendedName>
</protein>
<dbReference type="RefSeq" id="WP_119714598.1">
    <property type="nucleotide sequence ID" value="NZ_OMOH01000001.1"/>
</dbReference>
<dbReference type="UniPathway" id="UPA00148"/>
<keyword evidence="6 9" id="KW-0812">Transmembrane</keyword>
<dbReference type="Pfam" id="PF03186">
    <property type="entry name" value="CobD_Cbib"/>
    <property type="match status" value="1"/>
</dbReference>
<keyword evidence="8 9" id="KW-0472">Membrane</keyword>
<dbReference type="AlphaFoldDB" id="A0A375HXT0"/>
<organism evidence="10 11">
    <name type="scientific">Propionibacterium ruminifibrarum</name>
    <dbReference type="NCBI Taxonomy" id="1962131"/>
    <lineage>
        <taxon>Bacteria</taxon>
        <taxon>Bacillati</taxon>
        <taxon>Actinomycetota</taxon>
        <taxon>Actinomycetes</taxon>
        <taxon>Propionibacteriales</taxon>
        <taxon>Propionibacteriaceae</taxon>
        <taxon>Propionibacterium</taxon>
    </lineage>
</organism>
<comment type="similarity">
    <text evidence="3 9">Belongs to the CobD/CbiB family.</text>
</comment>
<evidence type="ECO:0000256" key="3">
    <source>
        <dbReference type="ARBA" id="ARBA00006263"/>
    </source>
</evidence>
<feature type="transmembrane region" description="Helical" evidence="9">
    <location>
        <begin position="311"/>
        <end position="331"/>
    </location>
</feature>
<dbReference type="HAMAP" id="MF_00024">
    <property type="entry name" value="CobD_CbiB"/>
    <property type="match status" value="1"/>
</dbReference>
<name>A0A375HXT0_9ACTN</name>
<proteinExistence type="inferred from homology"/>
<evidence type="ECO:0000256" key="4">
    <source>
        <dbReference type="ARBA" id="ARBA00022475"/>
    </source>
</evidence>
<keyword evidence="4 9" id="KW-1003">Cell membrane</keyword>
<gene>
    <name evidence="9" type="primary">cobD</name>
    <name evidence="10" type="ORF">PROPJV5_0351</name>
</gene>